<feature type="transmembrane region" description="Helical" evidence="1">
    <location>
        <begin position="219"/>
        <end position="243"/>
    </location>
</feature>
<feature type="signal peptide" evidence="2">
    <location>
        <begin position="1"/>
        <end position="28"/>
    </location>
</feature>
<dbReference type="EMBL" id="KQ760132">
    <property type="protein sequence ID" value="OAD61800.1"/>
    <property type="molecule type" value="Genomic_DNA"/>
</dbReference>
<dbReference type="OrthoDB" id="207378at2759"/>
<dbReference type="Proteomes" id="UP000250275">
    <property type="component" value="Unassembled WGS sequence"/>
</dbReference>
<dbReference type="InterPro" id="IPR002656">
    <property type="entry name" value="Acyl_transf_3_dom"/>
</dbReference>
<evidence type="ECO:0000256" key="2">
    <source>
        <dbReference type="SAM" id="SignalP"/>
    </source>
</evidence>
<feature type="transmembrane region" description="Helical" evidence="1">
    <location>
        <begin position="366"/>
        <end position="386"/>
    </location>
</feature>
<feature type="transmembrane region" description="Helical" evidence="1">
    <location>
        <begin position="474"/>
        <end position="494"/>
    </location>
</feature>
<feature type="transmembrane region" description="Helical" evidence="1">
    <location>
        <begin position="326"/>
        <end position="346"/>
    </location>
</feature>
<accession>A0A310SGQ6</accession>
<evidence type="ECO:0000313" key="4">
    <source>
        <dbReference type="EMBL" id="OAD61800.1"/>
    </source>
</evidence>
<feature type="transmembrane region" description="Helical" evidence="1">
    <location>
        <begin position="679"/>
        <end position="707"/>
    </location>
</feature>
<feature type="domain" description="Nose resistant-to-fluoxetine protein N-terminal" evidence="3">
    <location>
        <begin position="54"/>
        <end position="199"/>
    </location>
</feature>
<dbReference type="InterPro" id="IPR006621">
    <property type="entry name" value="Nose-resist-to-fluoxetine_N"/>
</dbReference>
<keyword evidence="1" id="KW-1133">Transmembrane helix</keyword>
<sequence>MKYKKISSCHRPWLSLLLLTMCCAWIQATPEAWKTMKETLPAYAITDFIDHLNSTKCQRDMKMFRDAVDHKILWGLRTLDASGEPNSGFTSGNNFWTGNRFDCIHLSSNSTIQLLPKHEQNNSLYRNPNEEFPPFELNFFSAYLRHYSTTQYHVYIADESIIILGLCLPKSCTKDEVTVMVDKMLRNETLFIAKLYSMHLKVIEVSNLQNNYKWLHNPEIIICILILSLALGLVILGTLYDVIVYQKRLRKKTEFLTFENNNTTELKNDMEEKCENNHDEAALATIKPKNKFGKYLICFSCYSNLQHIFRIDSNSESIDMFHGMRFMGMAWIIIGHTFFYGTHNIGNKYAGSILSEKFYMQVLTNGTFSVDTYFFISGFLLSYVFLKIEQKQKSAMHLKAKVAQFFSLIVKRYVRLTPALLLTMVLAILNFAWYNKVSIFIAIEKPEAVCRKYWWRNLLYINNLFAWNEMCLSWTWYLANDMQYFIFGSFLLLLSLSHYKTAVGISITIIFGSILFTAYTTYELSYIPTLDGQYEVLGNIYQRPWYRIPPYLIGVATSQLLSKWNYKLHLSKKMLITCWSLGVICNCSILFGIVNKNISINTSMLYTSLSRTCWAFGISWLVIACCTNNGGIVNKILSYSGWIPLSKLTYCTYLLNPIIVLSFYSFNNYTIFIDVLSSIFMFLGTIIICYISAILLSLISEVPFITLQRLIISPRRRTK</sequence>
<feature type="transmembrane region" description="Helical" evidence="1">
    <location>
        <begin position="648"/>
        <end position="667"/>
    </location>
</feature>
<keyword evidence="1" id="KW-0812">Transmembrane</keyword>
<feature type="transmembrane region" description="Helical" evidence="1">
    <location>
        <begin position="614"/>
        <end position="636"/>
    </location>
</feature>
<dbReference type="SMART" id="SM00703">
    <property type="entry name" value="NRF"/>
    <property type="match status" value="1"/>
</dbReference>
<organism evidence="4 5">
    <name type="scientific">Eufriesea mexicana</name>
    <dbReference type="NCBI Taxonomy" id="516756"/>
    <lineage>
        <taxon>Eukaryota</taxon>
        <taxon>Metazoa</taxon>
        <taxon>Ecdysozoa</taxon>
        <taxon>Arthropoda</taxon>
        <taxon>Hexapoda</taxon>
        <taxon>Insecta</taxon>
        <taxon>Pterygota</taxon>
        <taxon>Neoptera</taxon>
        <taxon>Endopterygota</taxon>
        <taxon>Hymenoptera</taxon>
        <taxon>Apocrita</taxon>
        <taxon>Aculeata</taxon>
        <taxon>Apoidea</taxon>
        <taxon>Anthophila</taxon>
        <taxon>Apidae</taxon>
        <taxon>Eufriesea</taxon>
    </lineage>
</organism>
<dbReference type="InterPro" id="IPR052728">
    <property type="entry name" value="O2_lipid_transport_reg"/>
</dbReference>
<dbReference type="GO" id="GO:0016747">
    <property type="term" value="F:acyltransferase activity, transferring groups other than amino-acyl groups"/>
    <property type="evidence" value="ECO:0007669"/>
    <property type="project" value="InterPro"/>
</dbReference>
<feature type="transmembrane region" description="Helical" evidence="1">
    <location>
        <begin position="544"/>
        <end position="562"/>
    </location>
</feature>
<feature type="transmembrane region" description="Helical" evidence="1">
    <location>
        <begin position="501"/>
        <end position="522"/>
    </location>
</feature>
<protein>
    <submittedName>
        <fullName evidence="4">Nose resistant to fluoxetine protein 6</fullName>
    </submittedName>
</protein>
<feature type="transmembrane region" description="Helical" evidence="1">
    <location>
        <begin position="574"/>
        <end position="594"/>
    </location>
</feature>
<gene>
    <name evidence="4" type="ORF">WN48_08893</name>
</gene>
<feature type="chain" id="PRO_5016356360" evidence="2">
    <location>
        <begin position="29"/>
        <end position="719"/>
    </location>
</feature>
<dbReference type="Pfam" id="PF20146">
    <property type="entry name" value="NRF"/>
    <property type="match status" value="1"/>
</dbReference>
<proteinExistence type="predicted"/>
<dbReference type="Pfam" id="PF01757">
    <property type="entry name" value="Acyl_transf_3"/>
    <property type="match status" value="1"/>
</dbReference>
<feature type="transmembrane region" description="Helical" evidence="1">
    <location>
        <begin position="413"/>
        <end position="434"/>
    </location>
</feature>
<keyword evidence="2" id="KW-0732">Signal</keyword>
<keyword evidence="5" id="KW-1185">Reference proteome</keyword>
<evidence type="ECO:0000259" key="3">
    <source>
        <dbReference type="SMART" id="SM00703"/>
    </source>
</evidence>
<keyword evidence="1" id="KW-0472">Membrane</keyword>
<dbReference type="PANTHER" id="PTHR11161:SF72">
    <property type="entry name" value="FI21449P1"/>
    <property type="match status" value="1"/>
</dbReference>
<evidence type="ECO:0000313" key="5">
    <source>
        <dbReference type="Proteomes" id="UP000250275"/>
    </source>
</evidence>
<reference evidence="4 5" key="1">
    <citation type="submission" date="2015-07" db="EMBL/GenBank/DDBJ databases">
        <title>The genome of Eufriesea mexicana.</title>
        <authorList>
            <person name="Pan H."/>
            <person name="Kapheim K."/>
        </authorList>
    </citation>
    <scope>NUCLEOTIDE SEQUENCE [LARGE SCALE GENOMIC DNA]</scope>
    <source>
        <strain evidence="4">0111107269</strain>
        <tissue evidence="4">Whole body</tissue>
    </source>
</reference>
<dbReference type="AlphaFoldDB" id="A0A310SGQ6"/>
<name>A0A310SGQ6_9HYME</name>
<evidence type="ECO:0000256" key="1">
    <source>
        <dbReference type="SAM" id="Phobius"/>
    </source>
</evidence>
<dbReference type="PANTHER" id="PTHR11161">
    <property type="entry name" value="O-ACYLTRANSFERASE"/>
    <property type="match status" value="1"/>
</dbReference>